<name>A0A4Y7LC13_PAPSO</name>
<dbReference type="AlphaFoldDB" id="A0A4Y7LC13"/>
<protein>
    <submittedName>
        <fullName evidence="1">Uncharacterized protein</fullName>
    </submittedName>
</protein>
<proteinExistence type="predicted"/>
<sequence length="77" mass="8408">MGQGGGSSLSNRGGTRNVYGLGLKLIAIECDQTAVTKECIVKSKGKYDIADQVSNFWTDFKVLFSDKVYVVNVLEED</sequence>
<organism evidence="1 2">
    <name type="scientific">Papaver somniferum</name>
    <name type="common">Opium poppy</name>
    <dbReference type="NCBI Taxonomy" id="3469"/>
    <lineage>
        <taxon>Eukaryota</taxon>
        <taxon>Viridiplantae</taxon>
        <taxon>Streptophyta</taxon>
        <taxon>Embryophyta</taxon>
        <taxon>Tracheophyta</taxon>
        <taxon>Spermatophyta</taxon>
        <taxon>Magnoliopsida</taxon>
        <taxon>Ranunculales</taxon>
        <taxon>Papaveraceae</taxon>
        <taxon>Papaveroideae</taxon>
        <taxon>Papaver</taxon>
    </lineage>
</organism>
<accession>A0A4Y7LC13</accession>
<evidence type="ECO:0000313" key="2">
    <source>
        <dbReference type="Proteomes" id="UP000316621"/>
    </source>
</evidence>
<dbReference type="EMBL" id="CM010725">
    <property type="protein sequence ID" value="RZC82190.1"/>
    <property type="molecule type" value="Genomic_DNA"/>
</dbReference>
<dbReference type="Gramene" id="RZC82190">
    <property type="protein sequence ID" value="RZC82190"/>
    <property type="gene ID" value="C5167_044976"/>
</dbReference>
<keyword evidence="2" id="KW-1185">Reference proteome</keyword>
<dbReference type="Proteomes" id="UP000316621">
    <property type="component" value="Chromosome 11"/>
</dbReference>
<reference evidence="1 2" key="1">
    <citation type="journal article" date="2018" name="Science">
        <title>The opium poppy genome and morphinan production.</title>
        <authorList>
            <person name="Guo L."/>
            <person name="Winzer T."/>
            <person name="Yang X."/>
            <person name="Li Y."/>
            <person name="Ning Z."/>
            <person name="He Z."/>
            <person name="Teodor R."/>
            <person name="Lu Y."/>
            <person name="Bowser T.A."/>
            <person name="Graham I.A."/>
            <person name="Ye K."/>
        </authorList>
    </citation>
    <scope>NUCLEOTIDE SEQUENCE [LARGE SCALE GENOMIC DNA]</scope>
    <source>
        <strain evidence="2">cv. HN1</strain>
        <tissue evidence="1">Leaves</tissue>
    </source>
</reference>
<gene>
    <name evidence="1" type="ORF">C5167_044976</name>
</gene>
<evidence type="ECO:0000313" key="1">
    <source>
        <dbReference type="EMBL" id="RZC82190.1"/>
    </source>
</evidence>